<feature type="region of interest" description="Disordered" evidence="1">
    <location>
        <begin position="33"/>
        <end position="70"/>
    </location>
</feature>
<dbReference type="EMBL" id="BAAAOQ010000046">
    <property type="protein sequence ID" value="GAA1500359.1"/>
    <property type="molecule type" value="Genomic_DNA"/>
</dbReference>
<keyword evidence="3" id="KW-1185">Reference proteome</keyword>
<reference evidence="2 3" key="1">
    <citation type="journal article" date="2019" name="Int. J. Syst. Evol. Microbiol.">
        <title>The Global Catalogue of Microorganisms (GCM) 10K type strain sequencing project: providing services to taxonomists for standard genome sequencing and annotation.</title>
        <authorList>
            <consortium name="The Broad Institute Genomics Platform"/>
            <consortium name="The Broad Institute Genome Sequencing Center for Infectious Disease"/>
            <person name="Wu L."/>
            <person name="Ma J."/>
        </authorList>
    </citation>
    <scope>NUCLEOTIDE SEQUENCE [LARGE SCALE GENOMIC DNA]</scope>
    <source>
        <strain evidence="2 3">JCM 14924</strain>
    </source>
</reference>
<name>A0ABN1ZK68_9ACTN</name>
<proteinExistence type="predicted"/>
<organism evidence="2 3">
    <name type="scientific">Streptomyces bangladeshensis</name>
    <dbReference type="NCBI Taxonomy" id="295352"/>
    <lineage>
        <taxon>Bacteria</taxon>
        <taxon>Bacillati</taxon>
        <taxon>Actinomycetota</taxon>
        <taxon>Actinomycetes</taxon>
        <taxon>Kitasatosporales</taxon>
        <taxon>Streptomycetaceae</taxon>
        <taxon>Streptomyces</taxon>
    </lineage>
</organism>
<sequence length="70" mass="7630">MQTVAVHEIGMTKALIVRIPTLILLRHVGLPRLPGERERTSGLTQPNQGPPRGIERTQSPTWLLPAGNGT</sequence>
<evidence type="ECO:0000313" key="3">
    <source>
        <dbReference type="Proteomes" id="UP001501391"/>
    </source>
</evidence>
<dbReference type="Proteomes" id="UP001501391">
    <property type="component" value="Unassembled WGS sequence"/>
</dbReference>
<evidence type="ECO:0000256" key="1">
    <source>
        <dbReference type="SAM" id="MobiDB-lite"/>
    </source>
</evidence>
<evidence type="ECO:0000313" key="2">
    <source>
        <dbReference type="EMBL" id="GAA1500359.1"/>
    </source>
</evidence>
<gene>
    <name evidence="2" type="ORF">GCM10009787_78040</name>
</gene>
<comment type="caution">
    <text evidence="2">The sequence shown here is derived from an EMBL/GenBank/DDBJ whole genome shotgun (WGS) entry which is preliminary data.</text>
</comment>
<protein>
    <submittedName>
        <fullName evidence="2">Uncharacterized protein</fullName>
    </submittedName>
</protein>
<accession>A0ABN1ZK68</accession>